<gene>
    <name evidence="1" type="ORF">GCM10009775_32500</name>
</gene>
<dbReference type="RefSeq" id="WP_248152018.1">
    <property type="nucleotide sequence ID" value="NZ_BAAAOF010000008.1"/>
</dbReference>
<accession>A0ABN2PY15</accession>
<sequence>MTEREGTNEPGGADEIAAAHDALLAGRADLSETDALHLQSIMDRRSKAFETLSDTMKKTSETQQDIIDNLK</sequence>
<protein>
    <submittedName>
        <fullName evidence="1">Uncharacterized protein</fullName>
    </submittedName>
</protein>
<proteinExistence type="predicted"/>
<keyword evidence="2" id="KW-1185">Reference proteome</keyword>
<name>A0ABN2PY15_9MICO</name>
<organism evidence="1 2">
    <name type="scientific">Microbacterium aoyamense</name>
    <dbReference type="NCBI Taxonomy" id="344166"/>
    <lineage>
        <taxon>Bacteria</taxon>
        <taxon>Bacillati</taxon>
        <taxon>Actinomycetota</taxon>
        <taxon>Actinomycetes</taxon>
        <taxon>Micrococcales</taxon>
        <taxon>Microbacteriaceae</taxon>
        <taxon>Microbacterium</taxon>
    </lineage>
</organism>
<comment type="caution">
    <text evidence="1">The sequence shown here is derived from an EMBL/GenBank/DDBJ whole genome shotgun (WGS) entry which is preliminary data.</text>
</comment>
<dbReference type="EMBL" id="BAAAOF010000008">
    <property type="protein sequence ID" value="GAA1937902.1"/>
    <property type="molecule type" value="Genomic_DNA"/>
</dbReference>
<reference evidence="1 2" key="1">
    <citation type="journal article" date="2019" name="Int. J. Syst. Evol. Microbiol.">
        <title>The Global Catalogue of Microorganisms (GCM) 10K type strain sequencing project: providing services to taxonomists for standard genome sequencing and annotation.</title>
        <authorList>
            <consortium name="The Broad Institute Genomics Platform"/>
            <consortium name="The Broad Institute Genome Sequencing Center for Infectious Disease"/>
            <person name="Wu L."/>
            <person name="Ma J."/>
        </authorList>
    </citation>
    <scope>NUCLEOTIDE SEQUENCE [LARGE SCALE GENOMIC DNA]</scope>
    <source>
        <strain evidence="1 2">JCM 14900</strain>
    </source>
</reference>
<evidence type="ECO:0000313" key="2">
    <source>
        <dbReference type="Proteomes" id="UP001501343"/>
    </source>
</evidence>
<dbReference type="Proteomes" id="UP001501343">
    <property type="component" value="Unassembled WGS sequence"/>
</dbReference>
<evidence type="ECO:0000313" key="1">
    <source>
        <dbReference type="EMBL" id="GAA1937902.1"/>
    </source>
</evidence>